<dbReference type="Gene3D" id="3.30.540.10">
    <property type="entry name" value="Fructose-1,6-Bisphosphatase, subunit A, domain 1"/>
    <property type="match status" value="1"/>
</dbReference>
<proteinExistence type="predicted"/>
<dbReference type="EMBL" id="AP027370">
    <property type="protein sequence ID" value="BDY12323.1"/>
    <property type="molecule type" value="Genomic_DNA"/>
</dbReference>
<reference evidence="1 2" key="1">
    <citation type="submission" date="2023-03" db="EMBL/GenBank/DDBJ databases">
        <title>Description of Hydrogenimonas sp. ISO32.</title>
        <authorList>
            <person name="Mino S."/>
            <person name="Fukazawa S."/>
            <person name="Sawabe T."/>
        </authorList>
    </citation>
    <scope>NUCLEOTIDE SEQUENCE [LARGE SCALE GENOMIC DNA]</scope>
    <source>
        <strain evidence="1 2">ISO32</strain>
    </source>
</reference>
<dbReference type="Proteomes" id="UP001321445">
    <property type="component" value="Chromosome"/>
</dbReference>
<organism evidence="1 2">
    <name type="scientific">Hydrogenimonas cancrithermarum</name>
    <dbReference type="NCBI Taxonomy" id="2993563"/>
    <lineage>
        <taxon>Bacteria</taxon>
        <taxon>Pseudomonadati</taxon>
        <taxon>Campylobacterota</taxon>
        <taxon>Epsilonproteobacteria</taxon>
        <taxon>Campylobacterales</taxon>
        <taxon>Hydrogenimonadaceae</taxon>
        <taxon>Hydrogenimonas</taxon>
    </lineage>
</organism>
<gene>
    <name evidence="1" type="ORF">HCR_06350</name>
</gene>
<sequence length="243" mass="26525">MTDFVRAAIDAAKELSDLLQGGWRTEYAEYGTIGAGGDKTAGIDTLAENLYIERLSKFGKIDSEECGVVGSGEATVILDPIDGSENAISGLPYFGSSIALEREGKVEEAVVVNLANGDLFFKTENVLMHGKVGRPGYLPVETRRDATIGIFERAYANPELALALLWQKRKFRSPGAVALSLAYAHYVDFVIFAGSRRRYDFAAALWMCEGLDIIEEDELLIIAKNPETASSLQRLAYGNKESQ</sequence>
<dbReference type="InterPro" id="IPR000760">
    <property type="entry name" value="Inositol_monophosphatase-like"/>
</dbReference>
<dbReference type="RefSeq" id="WP_286337526.1">
    <property type="nucleotide sequence ID" value="NZ_AP027370.1"/>
</dbReference>
<keyword evidence="2" id="KW-1185">Reference proteome</keyword>
<dbReference type="SUPFAM" id="SSF56655">
    <property type="entry name" value="Carbohydrate phosphatase"/>
    <property type="match status" value="1"/>
</dbReference>
<dbReference type="PRINTS" id="PR00377">
    <property type="entry name" value="IMPHPHTASES"/>
</dbReference>
<dbReference type="Pfam" id="PF00459">
    <property type="entry name" value="Inositol_P"/>
    <property type="match status" value="1"/>
</dbReference>
<evidence type="ECO:0000313" key="2">
    <source>
        <dbReference type="Proteomes" id="UP001321445"/>
    </source>
</evidence>
<evidence type="ECO:0000313" key="1">
    <source>
        <dbReference type="EMBL" id="BDY12323.1"/>
    </source>
</evidence>
<name>A0ABN6WTX5_9BACT</name>
<protein>
    <submittedName>
        <fullName evidence="1">Inositol monophosphatase</fullName>
    </submittedName>
</protein>
<accession>A0ABN6WTX5</accession>